<dbReference type="PANTHER" id="PTHR28620">
    <property type="entry name" value="CENTROMERE PROTEIN V"/>
    <property type="match status" value="1"/>
</dbReference>
<organism evidence="5 6">
    <name type="scientific">Archangium lansingense</name>
    <dbReference type="NCBI Taxonomy" id="2995310"/>
    <lineage>
        <taxon>Bacteria</taxon>
        <taxon>Pseudomonadati</taxon>
        <taxon>Myxococcota</taxon>
        <taxon>Myxococcia</taxon>
        <taxon>Myxococcales</taxon>
        <taxon>Cystobacterineae</taxon>
        <taxon>Archangiaceae</taxon>
        <taxon>Archangium</taxon>
    </lineage>
</organism>
<keyword evidence="6" id="KW-1185">Reference proteome</keyword>
<dbReference type="InterPro" id="IPR006913">
    <property type="entry name" value="CENP-V/GFA"/>
</dbReference>
<dbReference type="Gene3D" id="2.170.150.70">
    <property type="match status" value="1"/>
</dbReference>
<dbReference type="Pfam" id="PF04828">
    <property type="entry name" value="GFA"/>
    <property type="match status" value="1"/>
</dbReference>
<evidence type="ECO:0000313" key="6">
    <source>
        <dbReference type="Proteomes" id="UP001207654"/>
    </source>
</evidence>
<dbReference type="Proteomes" id="UP001207654">
    <property type="component" value="Unassembled WGS sequence"/>
</dbReference>
<feature type="domain" description="CENP-V/GFA" evidence="4">
    <location>
        <begin position="7"/>
        <end position="115"/>
    </location>
</feature>
<dbReference type="RefSeq" id="WP_267537710.1">
    <property type="nucleotide sequence ID" value="NZ_JAPNKA010000001.1"/>
</dbReference>
<accession>A0ABT4ADF9</accession>
<evidence type="ECO:0000259" key="4">
    <source>
        <dbReference type="PROSITE" id="PS51891"/>
    </source>
</evidence>
<proteinExistence type="inferred from homology"/>
<dbReference type="InterPro" id="IPR011057">
    <property type="entry name" value="Mss4-like_sf"/>
</dbReference>
<sequence>MSTTTSHTGGCHCGAVRYRVDIDLTQPVVQCNCSICSRTGTLLAFVPESSFTLEKGEQNLTDYQFNTKVIHHLFCKTCGVRSFGRGVGPNGPMVAINTRCLDDVDATTLNIQHYDGKSR</sequence>
<comment type="similarity">
    <text evidence="1">Belongs to the Gfa family.</text>
</comment>
<protein>
    <submittedName>
        <fullName evidence="5">GFA family protein</fullName>
    </submittedName>
</protein>
<keyword evidence="2" id="KW-0479">Metal-binding</keyword>
<dbReference type="EMBL" id="JAPNKA010000001">
    <property type="protein sequence ID" value="MCY1078952.1"/>
    <property type="molecule type" value="Genomic_DNA"/>
</dbReference>
<evidence type="ECO:0000256" key="3">
    <source>
        <dbReference type="ARBA" id="ARBA00022833"/>
    </source>
</evidence>
<dbReference type="PANTHER" id="PTHR28620:SF1">
    <property type="entry name" value="CENP-V_GFA DOMAIN-CONTAINING PROTEIN"/>
    <property type="match status" value="1"/>
</dbReference>
<evidence type="ECO:0000256" key="2">
    <source>
        <dbReference type="ARBA" id="ARBA00022723"/>
    </source>
</evidence>
<evidence type="ECO:0000313" key="5">
    <source>
        <dbReference type="EMBL" id="MCY1078952.1"/>
    </source>
</evidence>
<keyword evidence="3" id="KW-0862">Zinc</keyword>
<dbReference type="PROSITE" id="PS51891">
    <property type="entry name" value="CENP_V_GFA"/>
    <property type="match status" value="1"/>
</dbReference>
<comment type="caution">
    <text evidence="5">The sequence shown here is derived from an EMBL/GenBank/DDBJ whole genome shotgun (WGS) entry which is preliminary data.</text>
</comment>
<gene>
    <name evidence="5" type="ORF">OV287_31275</name>
</gene>
<dbReference type="SUPFAM" id="SSF51316">
    <property type="entry name" value="Mss4-like"/>
    <property type="match status" value="1"/>
</dbReference>
<reference evidence="5 6" key="1">
    <citation type="submission" date="2022-11" db="EMBL/GenBank/DDBJ databases">
        <title>Minimal conservation of predation-associated metabolite biosynthetic gene clusters underscores biosynthetic potential of Myxococcota including descriptions for ten novel species: Archangium lansinium sp. nov., Myxococcus landrumus sp. nov., Nannocystis bai.</title>
        <authorList>
            <person name="Ahearne A."/>
            <person name="Stevens C."/>
            <person name="Phillips K."/>
        </authorList>
    </citation>
    <scope>NUCLEOTIDE SEQUENCE [LARGE SCALE GENOMIC DNA]</scope>
    <source>
        <strain evidence="5 6">MIWBW</strain>
    </source>
</reference>
<evidence type="ECO:0000256" key="1">
    <source>
        <dbReference type="ARBA" id="ARBA00005495"/>
    </source>
</evidence>
<name>A0ABT4ADF9_9BACT</name>
<dbReference type="InterPro" id="IPR052355">
    <property type="entry name" value="CENP-V-like"/>
</dbReference>